<reference evidence="2" key="1">
    <citation type="submission" date="2020-01" db="EMBL/GenBank/DDBJ databases">
        <authorList>
            <person name="Meier V. D."/>
            <person name="Meier V D."/>
        </authorList>
    </citation>
    <scope>NUCLEOTIDE SEQUENCE</scope>
    <source>
        <strain evidence="2">HLG_WM_MAG_07</strain>
    </source>
</reference>
<name>A0A6S6UH82_9GAMM</name>
<protein>
    <submittedName>
        <fullName evidence="2">Antitoxin</fullName>
    </submittedName>
</protein>
<comment type="similarity">
    <text evidence="1">Belongs to the phD/YefM antitoxin family.</text>
</comment>
<dbReference type="InterPro" id="IPR036165">
    <property type="entry name" value="YefM-like_sf"/>
</dbReference>
<evidence type="ECO:0000256" key="1">
    <source>
        <dbReference type="ARBA" id="ARBA00009981"/>
    </source>
</evidence>
<dbReference type="AlphaFoldDB" id="A0A6S6UH82"/>
<sequence length="60" mass="6887">MMPNTQYEDAWTISEAKAKLSELLRCADERPQYIGARKPYVLISVEQWEALNKPKESMAG</sequence>
<dbReference type="NCBIfam" id="TIGR01552">
    <property type="entry name" value="phd_fam"/>
    <property type="match status" value="1"/>
</dbReference>
<proteinExistence type="inferred from homology"/>
<organism evidence="2">
    <name type="scientific">uncultured Thiotrichaceae bacterium</name>
    <dbReference type="NCBI Taxonomy" id="298394"/>
    <lineage>
        <taxon>Bacteria</taxon>
        <taxon>Pseudomonadati</taxon>
        <taxon>Pseudomonadota</taxon>
        <taxon>Gammaproteobacteria</taxon>
        <taxon>Thiotrichales</taxon>
        <taxon>Thiotrichaceae</taxon>
        <taxon>environmental samples</taxon>
    </lineage>
</organism>
<dbReference type="EMBL" id="CACVAY010000134">
    <property type="protein sequence ID" value="CAA6826509.1"/>
    <property type="molecule type" value="Genomic_DNA"/>
</dbReference>
<dbReference type="SUPFAM" id="SSF143120">
    <property type="entry name" value="YefM-like"/>
    <property type="match status" value="1"/>
</dbReference>
<evidence type="ECO:0000313" key="2">
    <source>
        <dbReference type="EMBL" id="CAA6826509.1"/>
    </source>
</evidence>
<accession>A0A6S6UH82</accession>
<gene>
    <name evidence="2" type="ORF">HELGO_WM24679</name>
</gene>
<dbReference type="Gene3D" id="3.40.1620.10">
    <property type="entry name" value="YefM-like domain"/>
    <property type="match status" value="1"/>
</dbReference>